<accession>A0A9D1KQ41</accession>
<reference evidence="1" key="1">
    <citation type="submission" date="2020-10" db="EMBL/GenBank/DDBJ databases">
        <authorList>
            <person name="Gilroy R."/>
        </authorList>
    </citation>
    <scope>NUCLEOTIDE SEQUENCE</scope>
    <source>
        <strain evidence="1">ChiBcec7-5410</strain>
    </source>
</reference>
<protein>
    <submittedName>
        <fullName evidence="1">Uncharacterized protein</fullName>
    </submittedName>
</protein>
<dbReference type="Proteomes" id="UP000824160">
    <property type="component" value="Unassembled WGS sequence"/>
</dbReference>
<name>A0A9D1KQ41_9FIRM</name>
<evidence type="ECO:0000313" key="2">
    <source>
        <dbReference type="Proteomes" id="UP000824160"/>
    </source>
</evidence>
<proteinExistence type="predicted"/>
<sequence>MKMDQLDALAFFAGKPEEFKLFEAFDQMLHQQFSDLSVKVQKTQISY</sequence>
<gene>
    <name evidence="1" type="ORF">IAC43_00345</name>
</gene>
<organism evidence="1 2">
    <name type="scientific">Candidatus Faecivivens stercoripullorum</name>
    <dbReference type="NCBI Taxonomy" id="2840805"/>
    <lineage>
        <taxon>Bacteria</taxon>
        <taxon>Bacillati</taxon>
        <taxon>Bacillota</taxon>
        <taxon>Clostridia</taxon>
        <taxon>Eubacteriales</taxon>
        <taxon>Oscillospiraceae</taxon>
        <taxon>Oscillospiraceae incertae sedis</taxon>
        <taxon>Candidatus Faecivivens</taxon>
    </lineage>
</organism>
<comment type="caution">
    <text evidence="1">The sequence shown here is derived from an EMBL/GenBank/DDBJ whole genome shotgun (WGS) entry which is preliminary data.</text>
</comment>
<dbReference type="AlphaFoldDB" id="A0A9D1KQ41"/>
<feature type="non-terminal residue" evidence="1">
    <location>
        <position position="47"/>
    </location>
</feature>
<reference evidence="1" key="2">
    <citation type="journal article" date="2021" name="PeerJ">
        <title>Extensive microbial diversity within the chicken gut microbiome revealed by metagenomics and culture.</title>
        <authorList>
            <person name="Gilroy R."/>
            <person name="Ravi A."/>
            <person name="Getino M."/>
            <person name="Pursley I."/>
            <person name="Horton D.L."/>
            <person name="Alikhan N.F."/>
            <person name="Baker D."/>
            <person name="Gharbi K."/>
            <person name="Hall N."/>
            <person name="Watson M."/>
            <person name="Adriaenssens E.M."/>
            <person name="Foster-Nyarko E."/>
            <person name="Jarju S."/>
            <person name="Secka A."/>
            <person name="Antonio M."/>
            <person name="Oren A."/>
            <person name="Chaudhuri R.R."/>
            <person name="La Ragione R."/>
            <person name="Hildebrand F."/>
            <person name="Pallen M.J."/>
        </authorList>
    </citation>
    <scope>NUCLEOTIDE SEQUENCE</scope>
    <source>
        <strain evidence="1">ChiBcec7-5410</strain>
    </source>
</reference>
<dbReference type="EMBL" id="DVLW01000012">
    <property type="protein sequence ID" value="HIT93613.1"/>
    <property type="molecule type" value="Genomic_DNA"/>
</dbReference>
<evidence type="ECO:0000313" key="1">
    <source>
        <dbReference type="EMBL" id="HIT93613.1"/>
    </source>
</evidence>